<reference evidence="1 2" key="1">
    <citation type="submission" date="2024-03" db="EMBL/GenBank/DDBJ databases">
        <title>Adaptation during the transition from Ophiocordyceps entomopathogen to insect associate is accompanied by gene loss and intensified selection.</title>
        <authorList>
            <person name="Ward C.M."/>
            <person name="Onetto C.A."/>
            <person name="Borneman A.R."/>
        </authorList>
    </citation>
    <scope>NUCLEOTIDE SEQUENCE [LARGE SCALE GENOMIC DNA]</scope>
    <source>
        <strain evidence="1">AWRI1</strain>
        <tissue evidence="1">Single Adult Female</tissue>
    </source>
</reference>
<protein>
    <submittedName>
        <fullName evidence="1">Uncharacterized protein</fullName>
    </submittedName>
</protein>
<keyword evidence="2" id="KW-1185">Reference proteome</keyword>
<sequence length="92" mass="10661">MRSRSNKQSLNFCIRADQNVDSLWNRLHEAWNTATKNNELLEECRALQWLLLEVDEWTYGGSSPERRRVLCCFCLAMHTDETGCQGNGKVVL</sequence>
<organism evidence="1 2">
    <name type="scientific">Parthenolecanium corni</name>
    <dbReference type="NCBI Taxonomy" id="536013"/>
    <lineage>
        <taxon>Eukaryota</taxon>
        <taxon>Metazoa</taxon>
        <taxon>Ecdysozoa</taxon>
        <taxon>Arthropoda</taxon>
        <taxon>Hexapoda</taxon>
        <taxon>Insecta</taxon>
        <taxon>Pterygota</taxon>
        <taxon>Neoptera</taxon>
        <taxon>Paraneoptera</taxon>
        <taxon>Hemiptera</taxon>
        <taxon>Sternorrhyncha</taxon>
        <taxon>Coccoidea</taxon>
        <taxon>Coccidae</taxon>
        <taxon>Parthenolecanium</taxon>
    </lineage>
</organism>
<dbReference type="Proteomes" id="UP001367676">
    <property type="component" value="Unassembled WGS sequence"/>
</dbReference>
<evidence type="ECO:0000313" key="2">
    <source>
        <dbReference type="Proteomes" id="UP001367676"/>
    </source>
</evidence>
<dbReference type="EMBL" id="JBBCAQ010000022">
    <property type="protein sequence ID" value="KAK7590793.1"/>
    <property type="molecule type" value="Genomic_DNA"/>
</dbReference>
<proteinExistence type="predicted"/>
<gene>
    <name evidence="1" type="ORF">V9T40_002406</name>
</gene>
<evidence type="ECO:0000313" key="1">
    <source>
        <dbReference type="EMBL" id="KAK7590793.1"/>
    </source>
</evidence>
<comment type="caution">
    <text evidence="1">The sequence shown here is derived from an EMBL/GenBank/DDBJ whole genome shotgun (WGS) entry which is preliminary data.</text>
</comment>
<accession>A0AAN9Y5K5</accession>
<dbReference type="AlphaFoldDB" id="A0AAN9Y5K5"/>
<name>A0AAN9Y5K5_9HEMI</name>